<reference evidence="3" key="1">
    <citation type="submission" date="2016-10" db="EMBL/GenBank/DDBJ databases">
        <authorList>
            <person name="Varghese N."/>
        </authorList>
    </citation>
    <scope>NUCLEOTIDE SEQUENCE [LARGE SCALE GENOMIC DNA]</scope>
    <source>
        <strain evidence="3">DSM 44719</strain>
    </source>
</reference>
<dbReference type="RefSeq" id="WP_255284958.1">
    <property type="nucleotide sequence ID" value="NZ_FNTL01000004.1"/>
</dbReference>
<organism evidence="2 3">
    <name type="scientific">Rhodococcus jostii</name>
    <dbReference type="NCBI Taxonomy" id="132919"/>
    <lineage>
        <taxon>Bacteria</taxon>
        <taxon>Bacillati</taxon>
        <taxon>Actinomycetota</taxon>
        <taxon>Actinomycetes</taxon>
        <taxon>Mycobacteriales</taxon>
        <taxon>Nocardiaceae</taxon>
        <taxon>Rhodococcus</taxon>
    </lineage>
</organism>
<accession>A0A1H4VQE5</accession>
<evidence type="ECO:0000256" key="1">
    <source>
        <dbReference type="SAM" id="MobiDB-lite"/>
    </source>
</evidence>
<sequence>MRALPITHAARLQPSRTSAARTFASGRQAERGNMPAAKTCRAA</sequence>
<dbReference type="AlphaFoldDB" id="A0A1H4VQE5"/>
<protein>
    <submittedName>
        <fullName evidence="2">Uncharacterized protein</fullName>
    </submittedName>
</protein>
<feature type="region of interest" description="Disordered" evidence="1">
    <location>
        <begin position="1"/>
        <end position="43"/>
    </location>
</feature>
<proteinExistence type="predicted"/>
<gene>
    <name evidence="2" type="ORF">SAMN04490220_2679</name>
</gene>
<evidence type="ECO:0000313" key="3">
    <source>
        <dbReference type="Proteomes" id="UP000183407"/>
    </source>
</evidence>
<name>A0A1H4VQE5_RHOJO</name>
<dbReference type="Proteomes" id="UP000183407">
    <property type="component" value="Unassembled WGS sequence"/>
</dbReference>
<evidence type="ECO:0000313" key="2">
    <source>
        <dbReference type="EMBL" id="SEC82524.1"/>
    </source>
</evidence>
<dbReference type="EMBL" id="FNTL01000004">
    <property type="protein sequence ID" value="SEC82524.1"/>
    <property type="molecule type" value="Genomic_DNA"/>
</dbReference>